<dbReference type="Pfam" id="PF07992">
    <property type="entry name" value="Pyr_redox_2"/>
    <property type="match status" value="1"/>
</dbReference>
<proteinExistence type="predicted"/>
<keyword evidence="3" id="KW-1185">Reference proteome</keyword>
<dbReference type="PANTHER" id="PTHR43755:SF1">
    <property type="entry name" value="FAD-DEPENDENT PYRIDINE NUCLEOTIDE-DISULPHIDE OXIDOREDUCTASE"/>
    <property type="match status" value="1"/>
</dbReference>
<gene>
    <name evidence="2" type="ORF">caldi_33750</name>
</gene>
<organism evidence="2 3">
    <name type="scientific">Caldinitratiruptor microaerophilus</name>
    <dbReference type="NCBI Taxonomy" id="671077"/>
    <lineage>
        <taxon>Bacteria</taxon>
        <taxon>Bacillati</taxon>
        <taxon>Bacillota</taxon>
        <taxon>Clostridia</taxon>
        <taxon>Eubacteriales</taxon>
        <taxon>Symbiobacteriaceae</taxon>
        <taxon>Caldinitratiruptor</taxon>
    </lineage>
</organism>
<dbReference type="AlphaFoldDB" id="A0AA35G9K2"/>
<dbReference type="RefSeq" id="WP_264842877.1">
    <property type="nucleotide sequence ID" value="NZ_AP025628.1"/>
</dbReference>
<name>A0AA35G9K2_9FIRM</name>
<dbReference type="Proteomes" id="UP001163687">
    <property type="component" value="Chromosome"/>
</dbReference>
<dbReference type="InterPro" id="IPR023753">
    <property type="entry name" value="FAD/NAD-binding_dom"/>
</dbReference>
<dbReference type="PRINTS" id="PR00368">
    <property type="entry name" value="FADPNR"/>
</dbReference>
<dbReference type="Gene3D" id="3.50.50.60">
    <property type="entry name" value="FAD/NAD(P)-binding domain"/>
    <property type="match status" value="2"/>
</dbReference>
<reference evidence="2" key="1">
    <citation type="submission" date="2022-03" db="EMBL/GenBank/DDBJ databases">
        <title>Complete genome sequence of Caldinitratiruptor microaerophilus.</title>
        <authorList>
            <person name="Mukaiyama R."/>
            <person name="Nishiyama T."/>
            <person name="Ueda K."/>
        </authorList>
    </citation>
    <scope>NUCLEOTIDE SEQUENCE</scope>
    <source>
        <strain evidence="2">JCM 16183</strain>
    </source>
</reference>
<evidence type="ECO:0000313" key="3">
    <source>
        <dbReference type="Proteomes" id="UP001163687"/>
    </source>
</evidence>
<sequence length="379" mass="42655">MPRLLVIGAGTGGLMVANHVARALERELADGRVAITVLSDRDTYFYQPGLLYVPFDLMRPSELTRPVRSLLHRGIRFVHDRAERIDAAARRVQTRSGATLDYDFLVLATGSDVDVDSVPGLAAGGHWFYTLDGALRLREALRRFQGGRLVMAVGLPHKCPVAPLEFTFMFDEWTRRRGIRDKTEIVYTFPINRAHSIEAVGIWAAEEFERRGIQLETFFNLEEVDPDAREVRSLEGTSFRYDLLVAIPPHKGDRVHKESGLGEQGNWLPTDRHTLNLKDHPEIFVVGDATNLPVSKAGSVAHFEAEVVAENLINLLTGEPPSHLYDGKVFCFLEAGLDKATFIQFDYDHPPVVAPPTQAVHWFKQTYNRVHWLNLQAIV</sequence>
<dbReference type="PANTHER" id="PTHR43755">
    <property type="match status" value="1"/>
</dbReference>
<dbReference type="InterPro" id="IPR036188">
    <property type="entry name" value="FAD/NAD-bd_sf"/>
</dbReference>
<protein>
    <submittedName>
        <fullName evidence="2">Pyridine nucleotide-disulfide oxidoreductase</fullName>
    </submittedName>
</protein>
<dbReference type="KEGG" id="cmic:caldi_33750"/>
<dbReference type="SUPFAM" id="SSF51905">
    <property type="entry name" value="FAD/NAD(P)-binding domain"/>
    <property type="match status" value="2"/>
</dbReference>
<evidence type="ECO:0000259" key="1">
    <source>
        <dbReference type="Pfam" id="PF07992"/>
    </source>
</evidence>
<accession>A0AA35G9K2</accession>
<feature type="domain" description="FAD/NAD(P)-binding" evidence="1">
    <location>
        <begin position="3"/>
        <end position="291"/>
    </location>
</feature>
<evidence type="ECO:0000313" key="2">
    <source>
        <dbReference type="EMBL" id="BDG62285.1"/>
    </source>
</evidence>
<dbReference type="EMBL" id="AP025628">
    <property type="protein sequence ID" value="BDG62285.1"/>
    <property type="molecule type" value="Genomic_DNA"/>
</dbReference>
<dbReference type="GO" id="GO:0016491">
    <property type="term" value="F:oxidoreductase activity"/>
    <property type="evidence" value="ECO:0007669"/>
    <property type="project" value="InterPro"/>
</dbReference>
<dbReference type="InterPro" id="IPR052541">
    <property type="entry name" value="SQRD"/>
</dbReference>